<feature type="non-terminal residue" evidence="4">
    <location>
        <position position="282"/>
    </location>
</feature>
<dbReference type="Gene3D" id="3.30.710.10">
    <property type="entry name" value="Potassium Channel Kv1.1, Chain A"/>
    <property type="match status" value="1"/>
</dbReference>
<dbReference type="SUPFAM" id="SSF117281">
    <property type="entry name" value="Kelch motif"/>
    <property type="match status" value="1"/>
</dbReference>
<keyword evidence="6" id="KW-1185">Reference proteome</keyword>
<gene>
    <name evidence="4" type="ORF">CAPTEDRAFT_53735</name>
</gene>
<dbReference type="AlphaFoldDB" id="R7UX43"/>
<dbReference type="EMBL" id="KB299468">
    <property type="protein sequence ID" value="ELU07971.1"/>
    <property type="molecule type" value="Genomic_DNA"/>
</dbReference>
<dbReference type="PROSITE" id="PS50097">
    <property type="entry name" value="BTB"/>
    <property type="match status" value="1"/>
</dbReference>
<dbReference type="Gene3D" id="2.120.10.80">
    <property type="entry name" value="Kelch-type beta propeller"/>
    <property type="match status" value="1"/>
</dbReference>
<dbReference type="EnsemblMetazoa" id="CapteT53735">
    <property type="protein sequence ID" value="CapteP53735"/>
    <property type="gene ID" value="CapteG53735"/>
</dbReference>
<dbReference type="EMBL" id="AMQN01006894">
    <property type="status" value="NOT_ANNOTATED_CDS"/>
    <property type="molecule type" value="Genomic_DNA"/>
</dbReference>
<evidence type="ECO:0000256" key="1">
    <source>
        <dbReference type="ARBA" id="ARBA00022441"/>
    </source>
</evidence>
<reference evidence="6" key="1">
    <citation type="submission" date="2012-12" db="EMBL/GenBank/DDBJ databases">
        <authorList>
            <person name="Hellsten U."/>
            <person name="Grimwood J."/>
            <person name="Chapman J.A."/>
            <person name="Shapiro H."/>
            <person name="Aerts A."/>
            <person name="Otillar R.P."/>
            <person name="Terry A.Y."/>
            <person name="Boore J.L."/>
            <person name="Simakov O."/>
            <person name="Marletaz F."/>
            <person name="Cho S.-J."/>
            <person name="Edsinger-Gonzales E."/>
            <person name="Havlak P."/>
            <person name="Kuo D.-H."/>
            <person name="Larsson T."/>
            <person name="Lv J."/>
            <person name="Arendt D."/>
            <person name="Savage R."/>
            <person name="Osoegawa K."/>
            <person name="de Jong P."/>
            <person name="Lindberg D.R."/>
            <person name="Seaver E.C."/>
            <person name="Weisblat D.A."/>
            <person name="Putnam N.H."/>
            <person name="Grigoriev I.V."/>
            <person name="Rokhsar D.S."/>
        </authorList>
    </citation>
    <scope>NUCLEOTIDE SEQUENCE</scope>
    <source>
        <strain evidence="6">I ESC-2004</strain>
    </source>
</reference>
<dbReference type="SUPFAM" id="SSF54695">
    <property type="entry name" value="POZ domain"/>
    <property type="match status" value="1"/>
</dbReference>
<dbReference type="Pfam" id="PF00651">
    <property type="entry name" value="BTB"/>
    <property type="match status" value="1"/>
</dbReference>
<feature type="non-terminal residue" evidence="4">
    <location>
        <position position="1"/>
    </location>
</feature>
<sequence>FLQMREAEELTDVTLVFGDRRLPCHKVILAGMCEYFHRMFLTDMMECYSKEIVMKDINASTGVLLVDYFYTQKIDITTNNAQDLLEASDMLLIDTLKHNVEEFLCNQADKSNCISLLNLAQFYDLKLLLKETESILHDLQVNDLIDTEEVHLLSEKHLHVYVIGGNDGQSVLKSVDALDMWTLEWSSLPHMPQPLQCPYVVFVSNKLFVLGGLHGCMDPMEWSEDVYEYDSTSKTWHKRTPMPEQCPDGAAVALGDQIYVVGGSNRSCMEYNPHMDSWLHLQ</sequence>
<dbReference type="PANTHER" id="PTHR24412:SF441">
    <property type="entry name" value="KELCH-LIKE PROTEIN 28"/>
    <property type="match status" value="1"/>
</dbReference>
<dbReference type="PANTHER" id="PTHR24412">
    <property type="entry name" value="KELCH PROTEIN"/>
    <property type="match status" value="1"/>
</dbReference>
<reference evidence="5" key="3">
    <citation type="submission" date="2015-06" db="UniProtKB">
        <authorList>
            <consortium name="EnsemblMetazoa"/>
        </authorList>
    </citation>
    <scope>IDENTIFICATION</scope>
</reference>
<evidence type="ECO:0000313" key="6">
    <source>
        <dbReference type="Proteomes" id="UP000014760"/>
    </source>
</evidence>
<dbReference type="SMART" id="SM00225">
    <property type="entry name" value="BTB"/>
    <property type="match status" value="1"/>
</dbReference>
<dbReference type="InterPro" id="IPR006652">
    <property type="entry name" value="Kelch_1"/>
</dbReference>
<dbReference type="InterPro" id="IPR011333">
    <property type="entry name" value="SKP1/BTB/POZ_sf"/>
</dbReference>
<dbReference type="OrthoDB" id="19132at2759"/>
<dbReference type="SMART" id="SM00612">
    <property type="entry name" value="Kelch"/>
    <property type="match status" value="2"/>
</dbReference>
<reference evidence="4 6" key="2">
    <citation type="journal article" date="2013" name="Nature">
        <title>Insights into bilaterian evolution from three spiralian genomes.</title>
        <authorList>
            <person name="Simakov O."/>
            <person name="Marletaz F."/>
            <person name="Cho S.J."/>
            <person name="Edsinger-Gonzales E."/>
            <person name="Havlak P."/>
            <person name="Hellsten U."/>
            <person name="Kuo D.H."/>
            <person name="Larsson T."/>
            <person name="Lv J."/>
            <person name="Arendt D."/>
            <person name="Savage R."/>
            <person name="Osoegawa K."/>
            <person name="de Jong P."/>
            <person name="Grimwood J."/>
            <person name="Chapman J.A."/>
            <person name="Shapiro H."/>
            <person name="Aerts A."/>
            <person name="Otillar R.P."/>
            <person name="Terry A.Y."/>
            <person name="Boore J.L."/>
            <person name="Grigoriev I.V."/>
            <person name="Lindberg D.R."/>
            <person name="Seaver E.C."/>
            <person name="Weisblat D.A."/>
            <person name="Putnam N.H."/>
            <person name="Rokhsar D.S."/>
        </authorList>
    </citation>
    <scope>NUCLEOTIDE SEQUENCE</scope>
    <source>
        <strain evidence="4 6">I ESC-2004</strain>
    </source>
</reference>
<dbReference type="STRING" id="283909.R7UX43"/>
<organism evidence="4">
    <name type="scientific">Capitella teleta</name>
    <name type="common">Polychaete worm</name>
    <dbReference type="NCBI Taxonomy" id="283909"/>
    <lineage>
        <taxon>Eukaryota</taxon>
        <taxon>Metazoa</taxon>
        <taxon>Spiralia</taxon>
        <taxon>Lophotrochozoa</taxon>
        <taxon>Annelida</taxon>
        <taxon>Polychaeta</taxon>
        <taxon>Sedentaria</taxon>
        <taxon>Scolecida</taxon>
        <taxon>Capitellidae</taxon>
        <taxon>Capitella</taxon>
    </lineage>
</organism>
<evidence type="ECO:0000313" key="4">
    <source>
        <dbReference type="EMBL" id="ELU07971.1"/>
    </source>
</evidence>
<dbReference type="Pfam" id="PF01344">
    <property type="entry name" value="Kelch_1"/>
    <property type="match status" value="2"/>
</dbReference>
<dbReference type="CDD" id="cd14733">
    <property type="entry name" value="BACK"/>
    <property type="match status" value="1"/>
</dbReference>
<dbReference type="HOGENOM" id="CLU_004253_14_0_1"/>
<dbReference type="InterPro" id="IPR000210">
    <property type="entry name" value="BTB/POZ_dom"/>
</dbReference>
<dbReference type="OMA" id="YKPHANE"/>
<evidence type="ECO:0000313" key="5">
    <source>
        <dbReference type="EnsemblMetazoa" id="CapteP53735"/>
    </source>
</evidence>
<accession>R7UX43</accession>
<proteinExistence type="predicted"/>
<dbReference type="InterPro" id="IPR015915">
    <property type="entry name" value="Kelch-typ_b-propeller"/>
</dbReference>
<keyword evidence="1" id="KW-0880">Kelch repeat</keyword>
<name>R7UX43_CAPTE</name>
<feature type="domain" description="BTB" evidence="3">
    <location>
        <begin position="11"/>
        <end position="78"/>
    </location>
</feature>
<evidence type="ECO:0000259" key="3">
    <source>
        <dbReference type="PROSITE" id="PS50097"/>
    </source>
</evidence>
<evidence type="ECO:0000256" key="2">
    <source>
        <dbReference type="ARBA" id="ARBA00022737"/>
    </source>
</evidence>
<dbReference type="Proteomes" id="UP000014760">
    <property type="component" value="Unassembled WGS sequence"/>
</dbReference>
<protein>
    <recommendedName>
        <fullName evidence="3">BTB domain-containing protein</fullName>
    </recommendedName>
</protein>
<keyword evidence="2" id="KW-0677">Repeat</keyword>